<evidence type="ECO:0008006" key="8">
    <source>
        <dbReference type="Google" id="ProtNLM"/>
    </source>
</evidence>
<keyword evidence="2" id="KW-1277">Toxin-antitoxin system</keyword>
<dbReference type="GO" id="GO:0016787">
    <property type="term" value="F:hydrolase activity"/>
    <property type="evidence" value="ECO:0007669"/>
    <property type="project" value="UniProtKB-KW"/>
</dbReference>
<dbReference type="PANTHER" id="PTHR34139:SF1">
    <property type="entry name" value="RNASE MJ1380-RELATED"/>
    <property type="match status" value="1"/>
</dbReference>
<dbReference type="GO" id="GO:0004540">
    <property type="term" value="F:RNA nuclease activity"/>
    <property type="evidence" value="ECO:0007669"/>
    <property type="project" value="InterPro"/>
</dbReference>
<evidence type="ECO:0000256" key="1">
    <source>
        <dbReference type="ARBA" id="ARBA00022553"/>
    </source>
</evidence>
<dbReference type="InterPro" id="IPR008201">
    <property type="entry name" value="HepT-like"/>
</dbReference>
<gene>
    <name evidence="6" type="ORF">DI586_09525</name>
</gene>
<evidence type="ECO:0000256" key="5">
    <source>
        <dbReference type="ARBA" id="ARBA00022801"/>
    </source>
</evidence>
<evidence type="ECO:0000256" key="4">
    <source>
        <dbReference type="ARBA" id="ARBA00022741"/>
    </source>
</evidence>
<dbReference type="PANTHER" id="PTHR34139">
    <property type="entry name" value="UPF0331 PROTEIN MJ0127"/>
    <property type="match status" value="1"/>
</dbReference>
<dbReference type="AlphaFoldDB" id="A0A2W5FEX3"/>
<dbReference type="Pfam" id="PF01934">
    <property type="entry name" value="HepT-like"/>
    <property type="match status" value="1"/>
</dbReference>
<name>A0A2W5FEX3_9BACT</name>
<dbReference type="GO" id="GO:0000166">
    <property type="term" value="F:nucleotide binding"/>
    <property type="evidence" value="ECO:0007669"/>
    <property type="project" value="UniProtKB-KW"/>
</dbReference>
<dbReference type="GO" id="GO:0110001">
    <property type="term" value="C:toxin-antitoxin complex"/>
    <property type="evidence" value="ECO:0007669"/>
    <property type="project" value="InterPro"/>
</dbReference>
<proteinExistence type="predicted"/>
<evidence type="ECO:0000256" key="2">
    <source>
        <dbReference type="ARBA" id="ARBA00022649"/>
    </source>
</evidence>
<evidence type="ECO:0000313" key="7">
    <source>
        <dbReference type="Proteomes" id="UP000249739"/>
    </source>
</evidence>
<reference evidence="6 7" key="1">
    <citation type="submission" date="2017-08" db="EMBL/GenBank/DDBJ databases">
        <title>Infants hospitalized years apart are colonized by the same room-sourced microbial strains.</title>
        <authorList>
            <person name="Brooks B."/>
            <person name="Olm M.R."/>
            <person name="Firek B.A."/>
            <person name="Baker R."/>
            <person name="Thomas B.C."/>
            <person name="Morowitz M.J."/>
            <person name="Banfield J.F."/>
        </authorList>
    </citation>
    <scope>NUCLEOTIDE SEQUENCE [LARGE SCALE GENOMIC DNA]</scope>
    <source>
        <strain evidence="6">S2_006_000_R2_64</strain>
    </source>
</reference>
<keyword evidence="5" id="KW-0378">Hydrolase</keyword>
<keyword evidence="3" id="KW-0540">Nuclease</keyword>
<dbReference type="Proteomes" id="UP000249739">
    <property type="component" value="Unassembled WGS sequence"/>
</dbReference>
<protein>
    <recommendedName>
        <fullName evidence="8">DUF86 domain-containing protein</fullName>
    </recommendedName>
</protein>
<sequence length="114" mass="13483">MSRDKWPRRLDDILYRIDLLRDIVKDKQSESDLNITELTAIERHFEIIGEAVNHIPDEIKKRYPEIEWDSLYGMRNIIVHAYDIVLPSVLFYSAVNELDLLQKTITKIKVTQIS</sequence>
<evidence type="ECO:0000313" key="6">
    <source>
        <dbReference type="EMBL" id="PZP54555.1"/>
    </source>
</evidence>
<dbReference type="InterPro" id="IPR051813">
    <property type="entry name" value="HepT_RNase_toxin"/>
</dbReference>
<keyword evidence="4" id="KW-0547">Nucleotide-binding</keyword>
<accession>A0A2W5FEX3</accession>
<dbReference type="EMBL" id="QFOT01000127">
    <property type="protein sequence ID" value="PZP54555.1"/>
    <property type="molecule type" value="Genomic_DNA"/>
</dbReference>
<evidence type="ECO:0000256" key="3">
    <source>
        <dbReference type="ARBA" id="ARBA00022722"/>
    </source>
</evidence>
<keyword evidence="1" id="KW-0597">Phosphoprotein</keyword>
<comment type="caution">
    <text evidence="6">The sequence shown here is derived from an EMBL/GenBank/DDBJ whole genome shotgun (WGS) entry which is preliminary data.</text>
</comment>
<organism evidence="6 7">
    <name type="scientific">Micavibrio aeruginosavorus</name>
    <dbReference type="NCBI Taxonomy" id="349221"/>
    <lineage>
        <taxon>Bacteria</taxon>
        <taxon>Pseudomonadati</taxon>
        <taxon>Bdellovibrionota</taxon>
        <taxon>Bdellovibrionia</taxon>
        <taxon>Bdellovibrionales</taxon>
        <taxon>Pseudobdellovibrionaceae</taxon>
        <taxon>Micavibrio</taxon>
    </lineage>
</organism>